<dbReference type="Proteomes" id="UP000244727">
    <property type="component" value="Chromosome"/>
</dbReference>
<dbReference type="KEGG" id="harc:HARCEL1_11825"/>
<protein>
    <recommendedName>
        <fullName evidence="4">D-inositol 3-phosphate glycosyltransferase</fullName>
    </recommendedName>
</protein>
<dbReference type="GO" id="GO:0016757">
    <property type="term" value="F:glycosyltransferase activity"/>
    <property type="evidence" value="ECO:0007669"/>
    <property type="project" value="TreeGrafter"/>
</dbReference>
<evidence type="ECO:0008006" key="4">
    <source>
        <dbReference type="Google" id="ProtNLM"/>
    </source>
</evidence>
<dbReference type="EMBL" id="CP028858">
    <property type="protein sequence ID" value="AWB28345.1"/>
    <property type="molecule type" value="Genomic_DNA"/>
</dbReference>
<reference evidence="2 3" key="1">
    <citation type="submission" date="2018-04" db="EMBL/GenBank/DDBJ databases">
        <title>Halococcoides cellulosivorans gen. nov., sp. nov., an extremely halophilic cellulose-utilizing haloarchaeon from hypersaline lakes.</title>
        <authorList>
            <person name="Sorokin D.Y."/>
            <person name="Toshchakov S.V."/>
            <person name="Samarov N.I."/>
            <person name="Korzhenkov A."/>
            <person name="Kublanov I.V."/>
        </authorList>
    </citation>
    <scope>NUCLEOTIDE SEQUENCE [LARGE SCALE GENOMIC DNA]</scope>
    <source>
        <strain evidence="2 3">HArcel1</strain>
    </source>
</reference>
<accession>A0A2R4X3H3</accession>
<name>A0A2R4X3H3_9EURY</name>
<dbReference type="CDD" id="cd03801">
    <property type="entry name" value="GT4_PimA-like"/>
    <property type="match status" value="1"/>
</dbReference>
<evidence type="ECO:0000256" key="1">
    <source>
        <dbReference type="SAM" id="MobiDB-lite"/>
    </source>
</evidence>
<feature type="compositionally biased region" description="Low complexity" evidence="1">
    <location>
        <begin position="392"/>
        <end position="409"/>
    </location>
</feature>
<proteinExistence type="predicted"/>
<dbReference type="GeneID" id="36513206"/>
<dbReference type="RefSeq" id="WP_108383793.1">
    <property type="nucleotide sequence ID" value="NZ_CP028858.1"/>
</dbReference>
<sequence length="409" mass="44166">MTDSTTDSGASGADALSVTMVATPGDGSCGIGTYARHLREGFDRVETRPVHVDQDRRTLPAMVALAVRSVRSADDVVHLQHEYGLFRRSGSPYPGVMGLIVVPLLAVLARLRGVSVVVTMHSVLVPSATEAPRRVRAHLYVMHELFALVADQLIFLSTDCAEEFRAHVPVERSTVLPHGVNTQAASDADAASAKAAFGYDPDDHVVVIPGFVRRPKGHDVFAAVAERRPEVEFLIAGGARSAGEEEAFAASVREQAGPNLTMTGVLSEQRFALALAAADLAVLPYRVVSQSGTFNWAVAHHVPILGSDVAYFERMERRWGTVETAPIDDHDALADRVRDLLDSPARRAALAENCRRYTHAHSFDRVADDHRRIYRQAIAGESAPTIERPAEPIRAACSAPAAAEPPTVR</sequence>
<dbReference type="PANTHER" id="PTHR12526:SF636">
    <property type="entry name" value="BLL3647 PROTEIN"/>
    <property type="match status" value="1"/>
</dbReference>
<gene>
    <name evidence="2" type="ORF">HARCEL1_11825</name>
</gene>
<dbReference type="Gene3D" id="3.40.50.2000">
    <property type="entry name" value="Glycogen Phosphorylase B"/>
    <property type="match status" value="2"/>
</dbReference>
<evidence type="ECO:0000313" key="2">
    <source>
        <dbReference type="EMBL" id="AWB28345.1"/>
    </source>
</evidence>
<dbReference type="Pfam" id="PF13692">
    <property type="entry name" value="Glyco_trans_1_4"/>
    <property type="match status" value="1"/>
</dbReference>
<feature type="region of interest" description="Disordered" evidence="1">
    <location>
        <begin position="384"/>
        <end position="409"/>
    </location>
</feature>
<dbReference type="AlphaFoldDB" id="A0A2R4X3H3"/>
<keyword evidence="3" id="KW-1185">Reference proteome</keyword>
<evidence type="ECO:0000313" key="3">
    <source>
        <dbReference type="Proteomes" id="UP000244727"/>
    </source>
</evidence>
<dbReference type="SUPFAM" id="SSF53756">
    <property type="entry name" value="UDP-Glycosyltransferase/glycogen phosphorylase"/>
    <property type="match status" value="1"/>
</dbReference>
<organism evidence="2 3">
    <name type="scientific">Halococcoides cellulosivorans</name>
    <dbReference type="NCBI Taxonomy" id="1679096"/>
    <lineage>
        <taxon>Archaea</taxon>
        <taxon>Methanobacteriati</taxon>
        <taxon>Methanobacteriota</taxon>
        <taxon>Stenosarchaea group</taxon>
        <taxon>Halobacteria</taxon>
        <taxon>Halobacteriales</taxon>
        <taxon>Haloarculaceae</taxon>
        <taxon>Halococcoides</taxon>
    </lineage>
</organism>
<dbReference type="PANTHER" id="PTHR12526">
    <property type="entry name" value="GLYCOSYLTRANSFERASE"/>
    <property type="match status" value="1"/>
</dbReference>